<feature type="compositionally biased region" description="Polar residues" evidence="1">
    <location>
        <begin position="25"/>
        <end position="37"/>
    </location>
</feature>
<dbReference type="EMBL" id="BMAT01000180">
    <property type="protein sequence ID" value="GFR61306.1"/>
    <property type="molecule type" value="Genomic_DNA"/>
</dbReference>
<gene>
    <name evidence="2" type="ORF">ElyMa_000100200</name>
</gene>
<comment type="caution">
    <text evidence="2">The sequence shown here is derived from an EMBL/GenBank/DDBJ whole genome shotgun (WGS) entry which is preliminary data.</text>
</comment>
<dbReference type="Proteomes" id="UP000762676">
    <property type="component" value="Unassembled WGS sequence"/>
</dbReference>
<protein>
    <submittedName>
        <fullName evidence="2">Uncharacterized protein</fullName>
    </submittedName>
</protein>
<evidence type="ECO:0000256" key="1">
    <source>
        <dbReference type="SAM" id="MobiDB-lite"/>
    </source>
</evidence>
<dbReference type="AlphaFoldDB" id="A0AAV4EKK2"/>
<feature type="region of interest" description="Disordered" evidence="1">
    <location>
        <begin position="15"/>
        <end position="38"/>
    </location>
</feature>
<name>A0AAV4EKK2_9GAST</name>
<feature type="compositionally biased region" description="Basic and acidic residues" evidence="1">
    <location>
        <begin position="71"/>
        <end position="81"/>
    </location>
</feature>
<evidence type="ECO:0000313" key="3">
    <source>
        <dbReference type="Proteomes" id="UP000762676"/>
    </source>
</evidence>
<proteinExistence type="predicted"/>
<sequence>MYHMPFYISLPLKAGRPRAERRPCSQGSRSHPTSQCSIPAWHRPIRSRYPQGEEEHYNIQKSNRPISRLEGSSRFDDGQSDGAEKFARLASHWLSPNTLN</sequence>
<feature type="region of interest" description="Disordered" evidence="1">
    <location>
        <begin position="56"/>
        <end position="81"/>
    </location>
</feature>
<keyword evidence="3" id="KW-1185">Reference proteome</keyword>
<organism evidence="2 3">
    <name type="scientific">Elysia marginata</name>
    <dbReference type="NCBI Taxonomy" id="1093978"/>
    <lineage>
        <taxon>Eukaryota</taxon>
        <taxon>Metazoa</taxon>
        <taxon>Spiralia</taxon>
        <taxon>Lophotrochozoa</taxon>
        <taxon>Mollusca</taxon>
        <taxon>Gastropoda</taxon>
        <taxon>Heterobranchia</taxon>
        <taxon>Euthyneura</taxon>
        <taxon>Panpulmonata</taxon>
        <taxon>Sacoglossa</taxon>
        <taxon>Placobranchoidea</taxon>
        <taxon>Plakobranchidae</taxon>
        <taxon>Elysia</taxon>
    </lineage>
</organism>
<accession>A0AAV4EKK2</accession>
<reference evidence="2 3" key="1">
    <citation type="journal article" date="2021" name="Elife">
        <title>Chloroplast acquisition without the gene transfer in kleptoplastic sea slugs, Plakobranchus ocellatus.</title>
        <authorList>
            <person name="Maeda T."/>
            <person name="Takahashi S."/>
            <person name="Yoshida T."/>
            <person name="Shimamura S."/>
            <person name="Takaki Y."/>
            <person name="Nagai Y."/>
            <person name="Toyoda A."/>
            <person name="Suzuki Y."/>
            <person name="Arimoto A."/>
            <person name="Ishii H."/>
            <person name="Satoh N."/>
            <person name="Nishiyama T."/>
            <person name="Hasebe M."/>
            <person name="Maruyama T."/>
            <person name="Minagawa J."/>
            <person name="Obokata J."/>
            <person name="Shigenobu S."/>
        </authorList>
    </citation>
    <scope>NUCLEOTIDE SEQUENCE [LARGE SCALE GENOMIC DNA]</scope>
</reference>
<evidence type="ECO:0000313" key="2">
    <source>
        <dbReference type="EMBL" id="GFR61306.1"/>
    </source>
</evidence>